<organism evidence="2 3">
    <name type="scientific">Tunturiibacter lichenicola</name>
    <dbReference type="NCBI Taxonomy" id="2051959"/>
    <lineage>
        <taxon>Bacteria</taxon>
        <taxon>Pseudomonadati</taxon>
        <taxon>Acidobacteriota</taxon>
        <taxon>Terriglobia</taxon>
        <taxon>Terriglobales</taxon>
        <taxon>Acidobacteriaceae</taxon>
        <taxon>Tunturiibacter</taxon>
    </lineage>
</organism>
<sequence length="457" mass="49802">MCEDSDGCSNWLFKTGDGKGTGQWASGGNADLTITYLDATSITVHREDRAGPVKGIVVDYTGTISNYWIDGDVSATWPSHSTGASHMKWRGLFLPTPSEFGDAGKLYDNSIAHAQAWSMCQAFGEECSAAKPPVNSLMVIGGKIGSMQLTTDYSAVITTFVDTLPGGTVVMRRYDMKGTFSGATGIYTGKRIGNRISGTFKVIWPGQSNNAMEGKWNATVAPTRCDPAMNVETEKNTGTLANMIGDKAASLSCYTAAANKGDGEAEDVAGYYDYVGWGGAPDYQKAQAYLMRSAEQENVNAMLSLSQYYREGKWGPPNLLLANYYGNRAELHKRKTQENATTFFFFRGDDLAATVDHEESVISLMGSGTSRVDAEAAAFKREDADNPSRDVDPEKRCSAGSPADYYKLSYQQREQAESKHAECVNSIKRAANQGRDYLSCVQRYKDSNAIEENCKFN</sequence>
<evidence type="ECO:0000313" key="3">
    <source>
        <dbReference type="Proteomes" id="UP000564385"/>
    </source>
</evidence>
<dbReference type="InterPro" id="IPR011990">
    <property type="entry name" value="TPR-like_helical_dom_sf"/>
</dbReference>
<gene>
    <name evidence="2" type="ORF">HDF08_003363</name>
</gene>
<dbReference type="Proteomes" id="UP000564385">
    <property type="component" value="Unassembled WGS sequence"/>
</dbReference>
<name>A0A852VJA1_9BACT</name>
<dbReference type="AlphaFoldDB" id="A0A852VJA1"/>
<dbReference type="Gene3D" id="1.25.40.10">
    <property type="entry name" value="Tetratricopeptide repeat domain"/>
    <property type="match status" value="1"/>
</dbReference>
<proteinExistence type="predicted"/>
<protein>
    <recommendedName>
        <fullName evidence="4">Sel1 repeat family protein</fullName>
    </recommendedName>
</protein>
<reference evidence="2 3" key="1">
    <citation type="submission" date="2020-07" db="EMBL/GenBank/DDBJ databases">
        <title>Genomic Encyclopedia of Type Strains, Phase IV (KMG-V): Genome sequencing to study the core and pangenomes of soil and plant-associated prokaryotes.</title>
        <authorList>
            <person name="Whitman W."/>
        </authorList>
    </citation>
    <scope>NUCLEOTIDE SEQUENCE [LARGE SCALE GENOMIC DNA]</scope>
    <source>
        <strain evidence="2 3">M8UP22</strain>
    </source>
</reference>
<evidence type="ECO:0008006" key="4">
    <source>
        <dbReference type="Google" id="ProtNLM"/>
    </source>
</evidence>
<dbReference type="EMBL" id="JACCCU010000002">
    <property type="protein sequence ID" value="NYF91261.1"/>
    <property type="molecule type" value="Genomic_DNA"/>
</dbReference>
<feature type="compositionally biased region" description="Basic and acidic residues" evidence="1">
    <location>
        <begin position="380"/>
        <end position="397"/>
    </location>
</feature>
<evidence type="ECO:0000256" key="1">
    <source>
        <dbReference type="SAM" id="MobiDB-lite"/>
    </source>
</evidence>
<evidence type="ECO:0000313" key="2">
    <source>
        <dbReference type="EMBL" id="NYF91261.1"/>
    </source>
</evidence>
<feature type="region of interest" description="Disordered" evidence="1">
    <location>
        <begin position="380"/>
        <end position="400"/>
    </location>
</feature>
<dbReference type="SUPFAM" id="SSF81901">
    <property type="entry name" value="HCP-like"/>
    <property type="match status" value="1"/>
</dbReference>
<accession>A0A852VJA1</accession>
<comment type="caution">
    <text evidence="2">The sequence shown here is derived from an EMBL/GenBank/DDBJ whole genome shotgun (WGS) entry which is preliminary data.</text>
</comment>